<dbReference type="Proteomes" id="UP001066276">
    <property type="component" value="Chromosome 12"/>
</dbReference>
<sequence length="237" mass="24831">MGGRGDRLKGPRSYNSVADVRFSPSGVRGAVRALEKEEGLSPGRKGCLSRYQCDDRVRASVFSLQGQGRSARQGAPVPAYESGHKGPRFRAPTAGCASAAKWGAGHTGRSGGEGKSTKLTKFRHPGASALLLGHHPPKRRALRVREASALGSLQAAPVYPRTHQVHKSATPVGSVLATTALSVHLCAPGKRLRAPCSTPVPGPGPAASRSSQSRRPSRSLAIPRPSVQVLTDNTTVM</sequence>
<name>A0AAV7KYV2_PLEWA</name>
<comment type="caution">
    <text evidence="2">The sequence shown here is derived from an EMBL/GenBank/DDBJ whole genome shotgun (WGS) entry which is preliminary data.</text>
</comment>
<feature type="region of interest" description="Disordered" evidence="1">
    <location>
        <begin position="65"/>
        <end position="87"/>
    </location>
</feature>
<evidence type="ECO:0000313" key="2">
    <source>
        <dbReference type="EMBL" id="KAJ1082233.1"/>
    </source>
</evidence>
<proteinExistence type="predicted"/>
<evidence type="ECO:0000256" key="1">
    <source>
        <dbReference type="SAM" id="MobiDB-lite"/>
    </source>
</evidence>
<accession>A0AAV7KYV2</accession>
<organism evidence="2 3">
    <name type="scientific">Pleurodeles waltl</name>
    <name type="common">Iberian ribbed newt</name>
    <dbReference type="NCBI Taxonomy" id="8319"/>
    <lineage>
        <taxon>Eukaryota</taxon>
        <taxon>Metazoa</taxon>
        <taxon>Chordata</taxon>
        <taxon>Craniata</taxon>
        <taxon>Vertebrata</taxon>
        <taxon>Euteleostomi</taxon>
        <taxon>Amphibia</taxon>
        <taxon>Batrachia</taxon>
        <taxon>Caudata</taxon>
        <taxon>Salamandroidea</taxon>
        <taxon>Salamandridae</taxon>
        <taxon>Pleurodelinae</taxon>
        <taxon>Pleurodeles</taxon>
    </lineage>
</organism>
<evidence type="ECO:0000313" key="3">
    <source>
        <dbReference type="Proteomes" id="UP001066276"/>
    </source>
</evidence>
<dbReference type="EMBL" id="JANPWB010000016">
    <property type="protein sequence ID" value="KAJ1082233.1"/>
    <property type="molecule type" value="Genomic_DNA"/>
</dbReference>
<feature type="compositionally biased region" description="Low complexity" evidence="1">
    <location>
        <begin position="205"/>
        <end position="214"/>
    </location>
</feature>
<feature type="region of interest" description="Disordered" evidence="1">
    <location>
        <begin position="191"/>
        <end position="225"/>
    </location>
</feature>
<gene>
    <name evidence="2" type="ORF">NDU88_002401</name>
</gene>
<dbReference type="AlphaFoldDB" id="A0AAV7KYV2"/>
<keyword evidence="3" id="KW-1185">Reference proteome</keyword>
<protein>
    <submittedName>
        <fullName evidence="2">Uncharacterized protein</fullName>
    </submittedName>
</protein>
<reference evidence="2" key="1">
    <citation type="journal article" date="2022" name="bioRxiv">
        <title>Sequencing and chromosome-scale assembly of the giantPleurodeles waltlgenome.</title>
        <authorList>
            <person name="Brown T."/>
            <person name="Elewa A."/>
            <person name="Iarovenko S."/>
            <person name="Subramanian E."/>
            <person name="Araus A.J."/>
            <person name="Petzold A."/>
            <person name="Susuki M."/>
            <person name="Suzuki K.-i.T."/>
            <person name="Hayashi T."/>
            <person name="Toyoda A."/>
            <person name="Oliveira C."/>
            <person name="Osipova E."/>
            <person name="Leigh N.D."/>
            <person name="Simon A."/>
            <person name="Yun M.H."/>
        </authorList>
    </citation>
    <scope>NUCLEOTIDE SEQUENCE</scope>
    <source>
        <strain evidence="2">20211129_DDA</strain>
        <tissue evidence="2">Liver</tissue>
    </source>
</reference>